<organism evidence="1 2">
    <name type="scientific">Streptomyces subrutilus</name>
    <dbReference type="NCBI Taxonomy" id="36818"/>
    <lineage>
        <taxon>Bacteria</taxon>
        <taxon>Bacillati</taxon>
        <taxon>Actinomycetota</taxon>
        <taxon>Actinomycetes</taxon>
        <taxon>Kitasatosporales</taxon>
        <taxon>Streptomycetaceae</taxon>
        <taxon>Streptomyces</taxon>
    </lineage>
</organism>
<dbReference type="Proteomes" id="UP000095705">
    <property type="component" value="Plasmid pACMP1"/>
</dbReference>
<gene>
    <name evidence="1" type="ORF">BGK67_34855</name>
</gene>
<evidence type="ECO:0000313" key="2">
    <source>
        <dbReference type="Proteomes" id="UP000095705"/>
    </source>
</evidence>
<reference evidence="1 2" key="1">
    <citation type="submission" date="2016-08" db="EMBL/GenBank/DDBJ databases">
        <title>The complete genome of Streptomyces subrutilus 10-1-1.</title>
        <authorList>
            <person name="Chen X."/>
        </authorList>
    </citation>
    <scope>NUCLEOTIDE SEQUENCE [LARGE SCALE GENOMIC DNA]</scope>
    <source>
        <strain evidence="1 2">10-1-1</strain>
        <plasmid evidence="2">pacmp1</plasmid>
    </source>
</reference>
<evidence type="ECO:0000313" key="1">
    <source>
        <dbReference type="EMBL" id="OEJ21076.1"/>
    </source>
</evidence>
<proteinExistence type="predicted"/>
<sequence length="174" mass="18872">MFTVALECCQDLERAPGVRPWAGPVDEASICASCLRALRGEPEPAPPRLVASGMPERLPEAGPVRRLWAVPDPLTYAAAALPAEHGGRPITWSPWTPAPVLSHYSSACEWCGDAGPGEMAGGRQGNPQSTTDPLRRYVAYRCSYCQEMTAYEHVGTDLKPIVHHKSRAPKGSRR</sequence>
<name>A0A1E5NXT5_9ACTN</name>
<protein>
    <submittedName>
        <fullName evidence="1">Uncharacterized protein</fullName>
    </submittedName>
</protein>
<comment type="caution">
    <text evidence="1">The sequence shown here is derived from an EMBL/GenBank/DDBJ whole genome shotgun (WGS) entry which is preliminary data.</text>
</comment>
<accession>A0A1E5NXT5</accession>
<dbReference type="EMBL" id="MEHK01000005">
    <property type="protein sequence ID" value="OEJ21076.1"/>
    <property type="molecule type" value="Genomic_DNA"/>
</dbReference>
<keyword evidence="1" id="KW-0614">Plasmid</keyword>
<dbReference type="AlphaFoldDB" id="A0A1E5NXT5"/>
<geneLocation type="plasmid" evidence="2">
    <name>pacmp1</name>
</geneLocation>
<keyword evidence="2" id="KW-1185">Reference proteome</keyword>